<sequence>MKLAVSGKGGVGKTTIAAALVKSFARTHRLVYAIDGDPDACLAAAIGIPEEVAARLKPVAEMKELIRARSGSGPIYRLNPRVDDVVENYAHRLGNIRFLRLGEVKKGDSECYCRENTFLRALVSSLLLERGEVVIMDMGAGIEHLARGTAGGVDLMLVVVEPTRNSINTARHIWKMAEDLGIKKIRSIGNKIRSEKERKFIAGSFRNGELAGFVGYDESIWESAMMEEMTPQAGGRLQSEVEMLKKKILFL</sequence>
<dbReference type="InterPro" id="IPR014433">
    <property type="entry name" value="CooC"/>
</dbReference>
<dbReference type="GO" id="GO:0005524">
    <property type="term" value="F:ATP binding"/>
    <property type="evidence" value="ECO:0007669"/>
    <property type="project" value="UniProtKB-KW"/>
</dbReference>
<dbReference type="HOGENOM" id="CLU_082962_0_0_9"/>
<reference evidence="4 5" key="2">
    <citation type="journal article" date="2008" name="Science">
        <title>Environmental genomics reveals a single-species ecosystem deep within Earth.</title>
        <authorList>
            <person name="Chivian D."/>
            <person name="Brodie E.L."/>
            <person name="Alm E.J."/>
            <person name="Culley D.E."/>
            <person name="Dehal P.S."/>
            <person name="Desantis T.Z."/>
            <person name="Gihring T.M."/>
            <person name="Lapidus A."/>
            <person name="Lin L.H."/>
            <person name="Lowry S.R."/>
            <person name="Moser D.P."/>
            <person name="Richardson P.M."/>
            <person name="Southam G."/>
            <person name="Wanger G."/>
            <person name="Pratt L.M."/>
            <person name="Andersen G.L."/>
            <person name="Hazen T.C."/>
            <person name="Brockman F.J."/>
            <person name="Arkin A.P."/>
            <person name="Onstott T.C."/>
        </authorList>
    </citation>
    <scope>NUCLEOTIDE SEQUENCE [LARGE SCALE GENOMIC DNA]</scope>
    <source>
        <strain evidence="4 5">MP104C</strain>
    </source>
</reference>
<evidence type="ECO:0000313" key="5">
    <source>
        <dbReference type="Proteomes" id="UP000008544"/>
    </source>
</evidence>
<accession>B1I1F0</accession>
<dbReference type="RefSeq" id="WP_012301269.1">
    <property type="nucleotide sequence ID" value="NC_010424.1"/>
</dbReference>
<dbReference type="Proteomes" id="UP000008544">
    <property type="component" value="Chromosome"/>
</dbReference>
<dbReference type="OrthoDB" id="7346657at2"/>
<protein>
    <submittedName>
        <fullName evidence="4">Cobyrinic acid a,c-diamide synthase</fullName>
    </submittedName>
</protein>
<dbReference type="InterPro" id="IPR002586">
    <property type="entry name" value="CobQ/CobB/MinD/ParA_Nub-bd_dom"/>
</dbReference>
<evidence type="ECO:0000256" key="1">
    <source>
        <dbReference type="ARBA" id="ARBA00022741"/>
    </source>
</evidence>
<dbReference type="STRING" id="477974.Daud_0107"/>
<evidence type="ECO:0000313" key="4">
    <source>
        <dbReference type="EMBL" id="ACA58675.1"/>
    </source>
</evidence>
<dbReference type="GO" id="GO:0009898">
    <property type="term" value="C:cytoplasmic side of plasma membrane"/>
    <property type="evidence" value="ECO:0007669"/>
    <property type="project" value="TreeGrafter"/>
</dbReference>
<dbReference type="GO" id="GO:0051782">
    <property type="term" value="P:negative regulation of cell division"/>
    <property type="evidence" value="ECO:0007669"/>
    <property type="project" value="TreeGrafter"/>
</dbReference>
<dbReference type="PANTHER" id="PTHR43384">
    <property type="entry name" value="SEPTUM SITE-DETERMINING PROTEIN MIND HOMOLOG, CHLOROPLASTIC-RELATED"/>
    <property type="match status" value="1"/>
</dbReference>
<reference evidence="5" key="1">
    <citation type="submission" date="2007-10" db="EMBL/GenBank/DDBJ databases">
        <title>Complete sequence of chromosome of Desulforudis audaxviator MP104C.</title>
        <authorList>
            <person name="Copeland A."/>
            <person name="Lucas S."/>
            <person name="Lapidus A."/>
            <person name="Barry K."/>
            <person name="Glavina del Rio T."/>
            <person name="Dalin E."/>
            <person name="Tice H."/>
            <person name="Bruce D."/>
            <person name="Pitluck S."/>
            <person name="Lowry S.R."/>
            <person name="Larimer F."/>
            <person name="Land M.L."/>
            <person name="Hauser L."/>
            <person name="Kyrpides N."/>
            <person name="Ivanova N.N."/>
            <person name="Richardson P."/>
        </authorList>
    </citation>
    <scope>NUCLEOTIDE SEQUENCE [LARGE SCALE GENOMIC DNA]</scope>
    <source>
        <strain evidence="5">MP104C</strain>
    </source>
</reference>
<dbReference type="PANTHER" id="PTHR43384:SF6">
    <property type="entry name" value="SEPTUM SITE-DETERMINING PROTEIN MIND HOMOLOG, CHLOROPLASTIC"/>
    <property type="match status" value="1"/>
</dbReference>
<dbReference type="PIRSF" id="PIRSF005647">
    <property type="entry name" value="CooC"/>
    <property type="match status" value="1"/>
</dbReference>
<dbReference type="KEGG" id="dau:Daud_0107"/>
<dbReference type="GO" id="GO:0005829">
    <property type="term" value="C:cytosol"/>
    <property type="evidence" value="ECO:0007669"/>
    <property type="project" value="TreeGrafter"/>
</dbReference>
<organism evidence="4 5">
    <name type="scientific">Desulforudis audaxviator (strain MP104C)</name>
    <dbReference type="NCBI Taxonomy" id="477974"/>
    <lineage>
        <taxon>Bacteria</taxon>
        <taxon>Bacillati</taxon>
        <taxon>Bacillota</taxon>
        <taxon>Clostridia</taxon>
        <taxon>Thermoanaerobacterales</taxon>
        <taxon>Candidatus Desulforudaceae</taxon>
        <taxon>Candidatus Desulforudis</taxon>
    </lineage>
</organism>
<evidence type="ECO:0000259" key="3">
    <source>
        <dbReference type="Pfam" id="PF01656"/>
    </source>
</evidence>
<keyword evidence="5" id="KW-1185">Reference proteome</keyword>
<dbReference type="Pfam" id="PF01656">
    <property type="entry name" value="CbiA"/>
    <property type="match status" value="1"/>
</dbReference>
<feature type="domain" description="CobQ/CobB/MinD/ParA nucleotide binding" evidence="3">
    <location>
        <begin position="4"/>
        <end position="224"/>
    </location>
</feature>
<dbReference type="EMBL" id="CP000860">
    <property type="protein sequence ID" value="ACA58675.1"/>
    <property type="molecule type" value="Genomic_DNA"/>
</dbReference>
<dbReference type="SUPFAM" id="SSF52540">
    <property type="entry name" value="P-loop containing nucleoside triphosphate hydrolases"/>
    <property type="match status" value="1"/>
</dbReference>
<evidence type="ECO:0000256" key="2">
    <source>
        <dbReference type="ARBA" id="ARBA00022840"/>
    </source>
</evidence>
<gene>
    <name evidence="4" type="ordered locus">Daud_0107</name>
</gene>
<dbReference type="Gene3D" id="3.40.50.300">
    <property type="entry name" value="P-loop containing nucleotide triphosphate hydrolases"/>
    <property type="match status" value="1"/>
</dbReference>
<keyword evidence="1" id="KW-0547">Nucleotide-binding</keyword>
<dbReference type="GO" id="GO:0016887">
    <property type="term" value="F:ATP hydrolysis activity"/>
    <property type="evidence" value="ECO:0007669"/>
    <property type="project" value="TreeGrafter"/>
</dbReference>
<dbReference type="InterPro" id="IPR027417">
    <property type="entry name" value="P-loop_NTPase"/>
</dbReference>
<name>B1I1F0_DESAP</name>
<dbReference type="eggNOG" id="COG3640">
    <property type="taxonomic scope" value="Bacteria"/>
</dbReference>
<keyword evidence="2" id="KW-0067">ATP-binding</keyword>
<proteinExistence type="predicted"/>
<dbReference type="InterPro" id="IPR050625">
    <property type="entry name" value="ParA/MinD_ATPase"/>
</dbReference>
<dbReference type="AlphaFoldDB" id="B1I1F0"/>